<accession>A0A0C3S528</accession>
<dbReference type="PANTHER" id="PTHR47990">
    <property type="entry name" value="2-OXOGLUTARATE (2OG) AND FE(II)-DEPENDENT OXYGENASE SUPERFAMILY PROTEIN-RELATED"/>
    <property type="match status" value="1"/>
</dbReference>
<dbReference type="EMBL" id="KN840545">
    <property type="protein sequence ID" value="KIP05362.1"/>
    <property type="molecule type" value="Genomic_DNA"/>
</dbReference>
<protein>
    <recommendedName>
        <fullName evidence="2">Fe2OG dioxygenase domain-containing protein</fullName>
    </recommendedName>
</protein>
<reference evidence="3 4" key="1">
    <citation type="journal article" date="2014" name="PLoS Genet.">
        <title>Analysis of the Phlebiopsis gigantea genome, transcriptome and secretome provides insight into its pioneer colonization strategies of wood.</title>
        <authorList>
            <person name="Hori C."/>
            <person name="Ishida T."/>
            <person name="Igarashi K."/>
            <person name="Samejima M."/>
            <person name="Suzuki H."/>
            <person name="Master E."/>
            <person name="Ferreira P."/>
            <person name="Ruiz-Duenas F.J."/>
            <person name="Held B."/>
            <person name="Canessa P."/>
            <person name="Larrondo L.F."/>
            <person name="Schmoll M."/>
            <person name="Druzhinina I.S."/>
            <person name="Kubicek C.P."/>
            <person name="Gaskell J.A."/>
            <person name="Kersten P."/>
            <person name="St John F."/>
            <person name="Glasner J."/>
            <person name="Sabat G."/>
            <person name="Splinter BonDurant S."/>
            <person name="Syed K."/>
            <person name="Yadav J."/>
            <person name="Mgbeahuruike A.C."/>
            <person name="Kovalchuk A."/>
            <person name="Asiegbu F.O."/>
            <person name="Lackner G."/>
            <person name="Hoffmeister D."/>
            <person name="Rencoret J."/>
            <person name="Gutierrez A."/>
            <person name="Sun H."/>
            <person name="Lindquist E."/>
            <person name="Barry K."/>
            <person name="Riley R."/>
            <person name="Grigoriev I.V."/>
            <person name="Henrissat B."/>
            <person name="Kues U."/>
            <person name="Berka R.M."/>
            <person name="Martinez A.T."/>
            <person name="Covert S.F."/>
            <person name="Blanchette R.A."/>
            <person name="Cullen D."/>
        </authorList>
    </citation>
    <scope>NUCLEOTIDE SEQUENCE [LARGE SCALE GENOMIC DNA]</scope>
    <source>
        <strain evidence="3 4">11061_1 CR5-6</strain>
    </source>
</reference>
<keyword evidence="1" id="KW-0560">Oxidoreductase</keyword>
<dbReference type="STRING" id="745531.A0A0C3S528"/>
<gene>
    <name evidence="3" type="ORF">PHLGIDRAFT_19721</name>
</gene>
<dbReference type="Gene3D" id="2.60.120.330">
    <property type="entry name" value="B-lactam Antibiotic, Isopenicillin N Synthase, Chain"/>
    <property type="match status" value="1"/>
</dbReference>
<proteinExistence type="inferred from homology"/>
<dbReference type="InterPro" id="IPR027443">
    <property type="entry name" value="IPNS-like_sf"/>
</dbReference>
<feature type="domain" description="Fe2OG dioxygenase" evidence="2">
    <location>
        <begin position="188"/>
        <end position="308"/>
    </location>
</feature>
<evidence type="ECO:0000313" key="4">
    <source>
        <dbReference type="Proteomes" id="UP000053257"/>
    </source>
</evidence>
<dbReference type="AlphaFoldDB" id="A0A0C3S528"/>
<dbReference type="GO" id="GO:0046872">
    <property type="term" value="F:metal ion binding"/>
    <property type="evidence" value="ECO:0007669"/>
    <property type="project" value="UniProtKB-KW"/>
</dbReference>
<sequence>MSAPSSLSVAPSDTYPKLSSLPIIDISPYLETGNHHKRISTSAALHAACLEYGFFYLDISKYVDPEEPAELTRLAREFFALPEDEKARIALRNEDGARGYARLKENVTNGKADNHEGLDFYKPVEDPDKTKPLWGENQWPTVPGFREKYEVWVAKMKALGMIVIEAMAIGLGMEPEECEDLKSQVDDSFWVMRVIGYPPLPNDFEGFSCGAHKDYGCLTFLYADPTPGALEVFLQDPGHLVQTAPDLPPTENVETGVWIKADPIPGCVVCNIGEMWEIWTNGLYKSTLHRVIHKSANYRVSIPFFFEPNFNAIVKPLPAALRLTEGEPKKKGQVQKEYKPVVYGDFLLGKVTNNFDTAKGRYD</sequence>
<dbReference type="InterPro" id="IPR026992">
    <property type="entry name" value="DIOX_N"/>
</dbReference>
<dbReference type="HOGENOM" id="CLU_010119_6_0_1"/>
<name>A0A0C3S528_PHLG1</name>
<dbReference type="Pfam" id="PF14226">
    <property type="entry name" value="DIOX_N"/>
    <property type="match status" value="1"/>
</dbReference>
<organism evidence="3 4">
    <name type="scientific">Phlebiopsis gigantea (strain 11061_1 CR5-6)</name>
    <name type="common">White-rot fungus</name>
    <name type="synonym">Peniophora gigantea</name>
    <dbReference type="NCBI Taxonomy" id="745531"/>
    <lineage>
        <taxon>Eukaryota</taxon>
        <taxon>Fungi</taxon>
        <taxon>Dikarya</taxon>
        <taxon>Basidiomycota</taxon>
        <taxon>Agaricomycotina</taxon>
        <taxon>Agaricomycetes</taxon>
        <taxon>Polyporales</taxon>
        <taxon>Phanerochaetaceae</taxon>
        <taxon>Phlebiopsis</taxon>
    </lineage>
</organism>
<dbReference type="InterPro" id="IPR044861">
    <property type="entry name" value="IPNS-like_FE2OG_OXY"/>
</dbReference>
<dbReference type="OrthoDB" id="288590at2759"/>
<dbReference type="InterPro" id="IPR050231">
    <property type="entry name" value="Iron_ascorbate_oxido_reductase"/>
</dbReference>
<dbReference type="Pfam" id="PF03171">
    <property type="entry name" value="2OG-FeII_Oxy"/>
    <property type="match status" value="1"/>
</dbReference>
<comment type="similarity">
    <text evidence="1">Belongs to the iron/ascorbate-dependent oxidoreductase family.</text>
</comment>
<dbReference type="PROSITE" id="PS51471">
    <property type="entry name" value="FE2OG_OXY"/>
    <property type="match status" value="1"/>
</dbReference>
<evidence type="ECO:0000256" key="1">
    <source>
        <dbReference type="RuleBase" id="RU003682"/>
    </source>
</evidence>
<keyword evidence="4" id="KW-1185">Reference proteome</keyword>
<dbReference type="Proteomes" id="UP000053257">
    <property type="component" value="Unassembled WGS sequence"/>
</dbReference>
<dbReference type="GO" id="GO:0016491">
    <property type="term" value="F:oxidoreductase activity"/>
    <property type="evidence" value="ECO:0007669"/>
    <property type="project" value="UniProtKB-KW"/>
</dbReference>
<evidence type="ECO:0000313" key="3">
    <source>
        <dbReference type="EMBL" id="KIP05362.1"/>
    </source>
</evidence>
<dbReference type="SUPFAM" id="SSF51197">
    <property type="entry name" value="Clavaminate synthase-like"/>
    <property type="match status" value="1"/>
</dbReference>
<keyword evidence="1" id="KW-0408">Iron</keyword>
<evidence type="ECO:0000259" key="2">
    <source>
        <dbReference type="PROSITE" id="PS51471"/>
    </source>
</evidence>
<dbReference type="InterPro" id="IPR005123">
    <property type="entry name" value="Oxoglu/Fe-dep_dioxygenase_dom"/>
</dbReference>
<keyword evidence="1" id="KW-0479">Metal-binding</keyword>